<dbReference type="GO" id="GO:0003919">
    <property type="term" value="F:FMN adenylyltransferase activity"/>
    <property type="evidence" value="ECO:0007669"/>
    <property type="project" value="UniProtKB-EC"/>
</dbReference>
<dbReference type="KEGG" id="ccal:108626240"/>
<evidence type="ECO:0000313" key="16">
    <source>
        <dbReference type="Proteomes" id="UP000694925"/>
    </source>
</evidence>
<evidence type="ECO:0000256" key="3">
    <source>
        <dbReference type="ARBA" id="ARBA00012393"/>
    </source>
</evidence>
<dbReference type="InterPro" id="IPR001453">
    <property type="entry name" value="MoaB/Mog_dom"/>
</dbReference>
<gene>
    <name evidence="17" type="primary">LOC108626240</name>
</gene>
<keyword evidence="10" id="KW-0067">ATP-binding</keyword>
<dbReference type="SUPFAM" id="SSF53218">
    <property type="entry name" value="Molybdenum cofactor biosynthesis proteins"/>
    <property type="match status" value="1"/>
</dbReference>
<dbReference type="GO" id="GO:0005524">
    <property type="term" value="F:ATP binding"/>
    <property type="evidence" value="ECO:0007669"/>
    <property type="project" value="UniProtKB-KW"/>
</dbReference>
<keyword evidence="7" id="KW-0548">Nucleotidyltransferase</keyword>
<reference evidence="17" key="1">
    <citation type="submission" date="2025-08" db="UniProtKB">
        <authorList>
            <consortium name="RefSeq"/>
        </authorList>
    </citation>
    <scope>IDENTIFICATION</scope>
    <source>
        <tissue evidence="17">Whole body</tissue>
    </source>
</reference>
<dbReference type="InterPro" id="IPR036425">
    <property type="entry name" value="MoaB/Mog-like_dom_sf"/>
</dbReference>
<comment type="catalytic activity">
    <reaction evidence="13">
        <text>FMN + ATP + H(+) = FAD + diphosphate</text>
        <dbReference type="Rhea" id="RHEA:17237"/>
        <dbReference type="ChEBI" id="CHEBI:15378"/>
        <dbReference type="ChEBI" id="CHEBI:30616"/>
        <dbReference type="ChEBI" id="CHEBI:33019"/>
        <dbReference type="ChEBI" id="CHEBI:57692"/>
        <dbReference type="ChEBI" id="CHEBI:58210"/>
        <dbReference type="EC" id="2.7.7.2"/>
    </reaction>
</comment>
<dbReference type="CDD" id="cd23948">
    <property type="entry name" value="FAD_synthase"/>
    <property type="match status" value="1"/>
</dbReference>
<keyword evidence="16" id="KW-1185">Reference proteome</keyword>
<name>A0AAJ7WBR8_9HYME</name>
<comment type="similarity">
    <text evidence="2">In the N-terminal section; belongs to the MoaB/Mog family.</text>
</comment>
<dbReference type="SMART" id="SM00852">
    <property type="entry name" value="MoCF_biosynth"/>
    <property type="match status" value="1"/>
</dbReference>
<comment type="pathway">
    <text evidence="1">Cofactor biosynthesis; FAD biosynthesis; FAD from FMN: step 1/1.</text>
</comment>
<dbReference type="Pfam" id="PF00994">
    <property type="entry name" value="MoCF_biosynth"/>
    <property type="match status" value="1"/>
</dbReference>
<dbReference type="Pfam" id="PF01507">
    <property type="entry name" value="PAPS_reduct"/>
    <property type="match status" value="1"/>
</dbReference>
<feature type="region of interest" description="Disordered" evidence="14">
    <location>
        <begin position="562"/>
        <end position="596"/>
    </location>
</feature>
<dbReference type="NCBIfam" id="TIGR00177">
    <property type="entry name" value="molyb_syn"/>
    <property type="match status" value="1"/>
</dbReference>
<dbReference type="EC" id="2.7.7.2" evidence="3"/>
<evidence type="ECO:0000256" key="8">
    <source>
        <dbReference type="ARBA" id="ARBA00022741"/>
    </source>
</evidence>
<evidence type="ECO:0000256" key="12">
    <source>
        <dbReference type="ARBA" id="ARBA00031871"/>
    </source>
</evidence>
<dbReference type="SUPFAM" id="SSF52402">
    <property type="entry name" value="Adenine nucleotide alpha hydrolases-like"/>
    <property type="match status" value="1"/>
</dbReference>
<keyword evidence="6" id="KW-0808">Transferase</keyword>
<evidence type="ECO:0000256" key="7">
    <source>
        <dbReference type="ARBA" id="ARBA00022695"/>
    </source>
</evidence>
<evidence type="ECO:0000256" key="14">
    <source>
        <dbReference type="SAM" id="MobiDB-lite"/>
    </source>
</evidence>
<dbReference type="GeneID" id="108626240"/>
<evidence type="ECO:0000256" key="2">
    <source>
        <dbReference type="ARBA" id="ARBA00007589"/>
    </source>
</evidence>
<dbReference type="AlphaFoldDB" id="A0AAJ7WBR8"/>
<dbReference type="CDD" id="cd00885">
    <property type="entry name" value="cinA"/>
    <property type="match status" value="1"/>
</dbReference>
<proteinExistence type="inferred from homology"/>
<evidence type="ECO:0000256" key="1">
    <source>
        <dbReference type="ARBA" id="ARBA00004726"/>
    </source>
</evidence>
<keyword evidence="9" id="KW-0274">FAD</keyword>
<organism evidence="16 17">
    <name type="scientific">Ceratina calcarata</name>
    <dbReference type="NCBI Taxonomy" id="156304"/>
    <lineage>
        <taxon>Eukaryota</taxon>
        <taxon>Metazoa</taxon>
        <taxon>Ecdysozoa</taxon>
        <taxon>Arthropoda</taxon>
        <taxon>Hexapoda</taxon>
        <taxon>Insecta</taxon>
        <taxon>Pterygota</taxon>
        <taxon>Neoptera</taxon>
        <taxon>Endopterygota</taxon>
        <taxon>Hymenoptera</taxon>
        <taxon>Apocrita</taxon>
        <taxon>Aculeata</taxon>
        <taxon>Apoidea</taxon>
        <taxon>Anthophila</taxon>
        <taxon>Apidae</taxon>
        <taxon>Ceratina</taxon>
        <taxon>Zadontomerus</taxon>
    </lineage>
</organism>
<evidence type="ECO:0000259" key="15">
    <source>
        <dbReference type="SMART" id="SM00852"/>
    </source>
</evidence>
<keyword evidence="4" id="KW-0285">Flavoprotein</keyword>
<keyword evidence="5" id="KW-0288">FMN</keyword>
<protein>
    <recommendedName>
        <fullName evidence="3">FAD synthase</fullName>
        <ecNumber evidence="3">2.7.7.2</ecNumber>
    </recommendedName>
    <alternativeName>
        <fullName evidence="11">FAD pyrophosphorylase</fullName>
    </alternativeName>
    <alternativeName>
        <fullName evidence="12">FMN adenylyltransferase</fullName>
    </alternativeName>
</protein>
<dbReference type="Gene3D" id="3.40.980.10">
    <property type="entry name" value="MoaB/Mog-like domain"/>
    <property type="match status" value="1"/>
</dbReference>
<dbReference type="RefSeq" id="XP_026670447.1">
    <property type="nucleotide sequence ID" value="XM_026814646.1"/>
</dbReference>
<keyword evidence="8" id="KW-0547">Nucleotide-binding</keyword>
<dbReference type="Pfam" id="PF24102">
    <property type="entry name" value="FLAD1_M"/>
    <property type="match status" value="1"/>
</dbReference>
<evidence type="ECO:0000256" key="5">
    <source>
        <dbReference type="ARBA" id="ARBA00022643"/>
    </source>
</evidence>
<accession>A0AAJ7WBR8</accession>
<evidence type="ECO:0000256" key="9">
    <source>
        <dbReference type="ARBA" id="ARBA00022827"/>
    </source>
</evidence>
<evidence type="ECO:0000256" key="4">
    <source>
        <dbReference type="ARBA" id="ARBA00022630"/>
    </source>
</evidence>
<dbReference type="Proteomes" id="UP000694925">
    <property type="component" value="Unplaced"/>
</dbReference>
<feature type="domain" description="MoaB/Mog" evidence="15">
    <location>
        <begin position="139"/>
        <end position="297"/>
    </location>
</feature>
<evidence type="ECO:0000256" key="10">
    <source>
        <dbReference type="ARBA" id="ARBA00022840"/>
    </source>
</evidence>
<sequence length="596" mass="67625">MIVSGRLNEITRRFLRAQYCSYAKMTSLLVPPESVRGMTRLDRDAFTKTVELPYLRFHDIKPSEILPIMKKYLFKSRRFKPVQNADDKTVIYLDPNLITSLDDLGASIKKQLLEMYEQFEEFGTAKRELSEMEVVYTAGLIIIGDEILRGQIVDTNTSYLAKRLRASGIRLRRITVVPDVVDEIAEIVRAASQKYSVVFTSGGVGPTHDDVTFRAIAKGLELKLEAHEELINVYSDLFPNDEEAKRLAIVPRPSELVYVCAPKKYAVVKAKNVYALPGSPKYFQPAVDVILRQLKGDSPMHFEEVDVNLNELSIVKILDEHAERWKGKVNLGSYPQTTEEFTRITLEGDKEDVLQAKAELLHCLPIQKIRNLENGFSIHHARSVLKTAENEPHVESSLNILRQCYKTYKPEEVFISFNGGKDCTVVLHLAACVASLESISSPLLCLYVTAEPFPEVDSFVERAFKYYGLQLVKKESPMRAALTSLLRERPTLKASLMGMRKGDPGSENLQPFSPTDPSWPNLIRVNPILHWTYDHIWKFLLQHNVPYCSLYDEGYTSLGTKSTTIPNPRLRDPKDSSSYLPAYTLTDESAERQGRV</sequence>
<dbReference type="GO" id="GO:0006747">
    <property type="term" value="P:FAD biosynthetic process"/>
    <property type="evidence" value="ECO:0007669"/>
    <property type="project" value="TreeGrafter"/>
</dbReference>
<dbReference type="InterPro" id="IPR056596">
    <property type="entry name" value="FLAD1_M"/>
</dbReference>
<evidence type="ECO:0000256" key="13">
    <source>
        <dbReference type="ARBA" id="ARBA00049494"/>
    </source>
</evidence>
<dbReference type="InterPro" id="IPR014729">
    <property type="entry name" value="Rossmann-like_a/b/a_fold"/>
</dbReference>
<dbReference type="PANTHER" id="PTHR23293">
    <property type="entry name" value="FAD SYNTHETASE-RELATED FMN ADENYLYLTRANSFERASE"/>
    <property type="match status" value="1"/>
</dbReference>
<evidence type="ECO:0000256" key="6">
    <source>
        <dbReference type="ARBA" id="ARBA00022679"/>
    </source>
</evidence>
<evidence type="ECO:0000313" key="17">
    <source>
        <dbReference type="RefSeq" id="XP_026670447.1"/>
    </source>
</evidence>
<dbReference type="Gene3D" id="3.40.50.620">
    <property type="entry name" value="HUPs"/>
    <property type="match status" value="1"/>
</dbReference>
<evidence type="ECO:0000256" key="11">
    <source>
        <dbReference type="ARBA" id="ARBA00031145"/>
    </source>
</evidence>
<dbReference type="PANTHER" id="PTHR23293:SF9">
    <property type="entry name" value="FAD SYNTHASE"/>
    <property type="match status" value="1"/>
</dbReference>
<dbReference type="InterPro" id="IPR002500">
    <property type="entry name" value="PAPS_reduct_dom"/>
</dbReference>